<protein>
    <recommendedName>
        <fullName evidence="9">Guanylate cyclase domain-containing protein</fullName>
    </recommendedName>
</protein>
<dbReference type="Gene3D" id="3.30.70.1230">
    <property type="entry name" value="Nucleotide cyclase"/>
    <property type="match status" value="1"/>
</dbReference>
<feature type="domain" description="Guanylate cyclase" evidence="9">
    <location>
        <begin position="514"/>
        <end position="648"/>
    </location>
</feature>
<dbReference type="GO" id="GO:0005886">
    <property type="term" value="C:plasma membrane"/>
    <property type="evidence" value="ECO:0007669"/>
    <property type="project" value="TreeGrafter"/>
</dbReference>
<evidence type="ECO:0000256" key="6">
    <source>
        <dbReference type="ARBA" id="ARBA00023239"/>
    </source>
</evidence>
<dbReference type="AlphaFoldDB" id="A0AAD2G6A8"/>
<dbReference type="Pfam" id="PF00211">
    <property type="entry name" value="Guanylate_cyc"/>
    <property type="match status" value="1"/>
</dbReference>
<accession>A0AAD2G6A8</accession>
<dbReference type="PROSITE" id="PS50125">
    <property type="entry name" value="GUANYLATE_CYCLASE_2"/>
    <property type="match status" value="1"/>
</dbReference>
<evidence type="ECO:0000256" key="5">
    <source>
        <dbReference type="ARBA" id="ARBA00023136"/>
    </source>
</evidence>
<dbReference type="PANTHER" id="PTHR11920:SF335">
    <property type="entry name" value="GUANYLATE CYCLASE"/>
    <property type="match status" value="1"/>
</dbReference>
<dbReference type="Gene3D" id="1.10.1300.10">
    <property type="entry name" value="3'5'-cyclic nucleotide phosphodiesterase, catalytic domain"/>
    <property type="match status" value="1"/>
</dbReference>
<keyword evidence="11" id="KW-1185">Reference proteome</keyword>
<dbReference type="CDD" id="cd07302">
    <property type="entry name" value="CHD"/>
    <property type="match status" value="1"/>
</dbReference>
<name>A0AAD2G6A8_9STRA</name>
<reference evidence="10" key="1">
    <citation type="submission" date="2023-08" db="EMBL/GenBank/DDBJ databases">
        <authorList>
            <person name="Audoor S."/>
            <person name="Bilcke G."/>
        </authorList>
    </citation>
    <scope>NUCLEOTIDE SEQUENCE</scope>
</reference>
<dbReference type="GO" id="GO:0000166">
    <property type="term" value="F:nucleotide binding"/>
    <property type="evidence" value="ECO:0007669"/>
    <property type="project" value="UniProtKB-KW"/>
</dbReference>
<evidence type="ECO:0000259" key="9">
    <source>
        <dbReference type="PROSITE" id="PS50125"/>
    </source>
</evidence>
<dbReference type="GO" id="GO:0035556">
    <property type="term" value="P:intracellular signal transduction"/>
    <property type="evidence" value="ECO:0007669"/>
    <property type="project" value="InterPro"/>
</dbReference>
<dbReference type="SMART" id="SM00044">
    <property type="entry name" value="CYCc"/>
    <property type="match status" value="1"/>
</dbReference>
<dbReference type="GO" id="GO:0004383">
    <property type="term" value="F:guanylate cyclase activity"/>
    <property type="evidence" value="ECO:0007669"/>
    <property type="project" value="TreeGrafter"/>
</dbReference>
<dbReference type="EMBL" id="CAKOGP040002191">
    <property type="protein sequence ID" value="CAJ1964592.1"/>
    <property type="molecule type" value="Genomic_DNA"/>
</dbReference>
<keyword evidence="6" id="KW-0456">Lyase</keyword>
<feature type="compositionally biased region" description="Polar residues" evidence="7">
    <location>
        <begin position="34"/>
        <end position="46"/>
    </location>
</feature>
<evidence type="ECO:0000256" key="1">
    <source>
        <dbReference type="ARBA" id="ARBA00004370"/>
    </source>
</evidence>
<evidence type="ECO:0000256" key="8">
    <source>
        <dbReference type="SAM" id="Phobius"/>
    </source>
</evidence>
<dbReference type="InterPro" id="IPR003607">
    <property type="entry name" value="HD/PDEase_dom"/>
</dbReference>
<dbReference type="InterPro" id="IPR029787">
    <property type="entry name" value="Nucleotide_cyclase"/>
</dbReference>
<dbReference type="InterPro" id="IPR050401">
    <property type="entry name" value="Cyclic_nucleotide_synthase"/>
</dbReference>
<dbReference type="SMART" id="SM00471">
    <property type="entry name" value="HDc"/>
    <property type="match status" value="1"/>
</dbReference>
<dbReference type="GO" id="GO:0004016">
    <property type="term" value="F:adenylate cyclase activity"/>
    <property type="evidence" value="ECO:0007669"/>
    <property type="project" value="TreeGrafter"/>
</dbReference>
<proteinExistence type="predicted"/>
<keyword evidence="5 8" id="KW-0472">Membrane</keyword>
<dbReference type="PANTHER" id="PTHR11920">
    <property type="entry name" value="GUANYLYL CYCLASE"/>
    <property type="match status" value="1"/>
</dbReference>
<dbReference type="InterPro" id="IPR036971">
    <property type="entry name" value="PDEase_catalytic_dom_sf"/>
</dbReference>
<dbReference type="GO" id="GO:0004114">
    <property type="term" value="F:3',5'-cyclic-nucleotide phosphodiesterase activity"/>
    <property type="evidence" value="ECO:0007669"/>
    <property type="project" value="InterPro"/>
</dbReference>
<evidence type="ECO:0000313" key="10">
    <source>
        <dbReference type="EMBL" id="CAJ1964592.1"/>
    </source>
</evidence>
<evidence type="ECO:0000256" key="7">
    <source>
        <dbReference type="SAM" id="MobiDB-lite"/>
    </source>
</evidence>
<dbReference type="Proteomes" id="UP001295423">
    <property type="component" value="Unassembled WGS sequence"/>
</dbReference>
<keyword evidence="4 8" id="KW-1133">Transmembrane helix</keyword>
<dbReference type="Pfam" id="PF00233">
    <property type="entry name" value="PDEase_I"/>
    <property type="match status" value="1"/>
</dbReference>
<evidence type="ECO:0000256" key="4">
    <source>
        <dbReference type="ARBA" id="ARBA00022989"/>
    </source>
</evidence>
<dbReference type="InterPro" id="IPR001054">
    <property type="entry name" value="A/G_cyclase"/>
</dbReference>
<dbReference type="SUPFAM" id="SSF109604">
    <property type="entry name" value="HD-domain/PDEase-like"/>
    <property type="match status" value="1"/>
</dbReference>
<sequence>MNRATETESTSTNSDISMDVKKSPIKDDVEHAGSPSTQGEITQQNPDQERDYLRHSRTCILMLLFIAGITAGALTYSFSKKLQDENFDLQVNIFALEIEQAAQHRIKDIVGVIETLSTTISASVEMSTAAWPSKTFSNYERVVSDFRPVAHSRLLAFCPYVQEGERPLWDQYAVANQGWLAESYEQAGITKTVKGISMKPYGFNTAGAMVPTVEGPAMPLWQISTPPDDASVVNYDILSDAVFSKAFAAAAEKKTAAFTEVLGTSNILSKFSEGNSPESAIIYPMLQDSTVVASVLSVVSWDEFMNELYQENMNGVFVVLKNTCGQEYTYKMGATGAEALGQGALHEKDYESKMHVAELAPSLHAQSDNCEYFLHVYPSEELEGRLMSMIPVVLAVAVGLLFLSAFAGFYFYDLFASKKQREAAEKAAANNAIVDSLYPKEIRNRLFNKDEDKAIDTKGSFDAPEPADDVIQGAQKFRLKNYLQEDPGMQNKTDEEMEDIGDSKPIADLFPHTTVLFADIAGFTAWSSVREPSQVFTLLETIYKAFDTIAKKRKVFKVETVGDCYVAVTGLPEPNKDHAVIMCEFARDCQIQFNDLVKHLEVLLGPDTAELGIRMGLHSGPVTAGVLRGAKSRFQLFGDTVNTAARIETTGRRDKIHLSQETAELVIQAGKKKWMERRNDTIVAKGKGEMQTYWLLSEAEMKSGGGESKTAKEAAALPVVHAMQPRLAKQSMNVLDPESSLPPKIKRLVDWNVDVLKRLLKQVVAKRNAMNVEQFDINHPTMMKVEMNIGCDTYVLDEVVEIIRLPGYSHSTNVREAKKIELPEQAEEQLRLYVSSIAAMHRGNHFHNFEHASHVMMSVSKLLSRIVAPDEILQGDSTDAGLEAHLHDHTYGITSDPLTQFSVVLAALIHDVDHSGVSNFQLIKEKAKIASVFKNKSVAEQNSIVIAWDRLMESRFTALRSCIYSSPDELKRFRQLMVNTVLATDIFDKELQNIRKKRWDDAFANIIHNQNEEDEQNRKATIVIEHLIQASDVAHTMQHWHIYQKWNERLFAEMTVAYQSGRMPKNPSENWYQGELGFFDNYIIPLAKKLKECGVFGVSSDEYLNYAMENRREWANKGEEVIQKMIAKYSNQQPAGGE</sequence>
<dbReference type="InterPro" id="IPR002073">
    <property type="entry name" value="PDEase_catalytic_dom"/>
</dbReference>
<gene>
    <name evidence="10" type="ORF">CYCCA115_LOCUS20706</name>
</gene>
<comment type="subcellular location">
    <subcellularLocation>
        <location evidence="1">Membrane</location>
    </subcellularLocation>
</comment>
<feature type="transmembrane region" description="Helical" evidence="8">
    <location>
        <begin position="59"/>
        <end position="78"/>
    </location>
</feature>
<feature type="compositionally biased region" description="Polar residues" evidence="7">
    <location>
        <begin position="7"/>
        <end position="16"/>
    </location>
</feature>
<evidence type="ECO:0000313" key="11">
    <source>
        <dbReference type="Proteomes" id="UP001295423"/>
    </source>
</evidence>
<evidence type="ECO:0000256" key="2">
    <source>
        <dbReference type="ARBA" id="ARBA00022692"/>
    </source>
</evidence>
<dbReference type="SUPFAM" id="SSF55073">
    <property type="entry name" value="Nucleotide cyclase"/>
    <property type="match status" value="1"/>
</dbReference>
<feature type="transmembrane region" description="Helical" evidence="8">
    <location>
        <begin position="389"/>
        <end position="412"/>
    </location>
</feature>
<organism evidence="10 11">
    <name type="scientific">Cylindrotheca closterium</name>
    <dbReference type="NCBI Taxonomy" id="2856"/>
    <lineage>
        <taxon>Eukaryota</taxon>
        <taxon>Sar</taxon>
        <taxon>Stramenopiles</taxon>
        <taxon>Ochrophyta</taxon>
        <taxon>Bacillariophyta</taxon>
        <taxon>Bacillariophyceae</taxon>
        <taxon>Bacillariophycidae</taxon>
        <taxon>Bacillariales</taxon>
        <taxon>Bacillariaceae</taxon>
        <taxon>Cylindrotheca</taxon>
    </lineage>
</organism>
<feature type="compositionally biased region" description="Basic and acidic residues" evidence="7">
    <location>
        <begin position="18"/>
        <end position="31"/>
    </location>
</feature>
<feature type="region of interest" description="Disordered" evidence="7">
    <location>
        <begin position="1"/>
        <end position="49"/>
    </location>
</feature>
<dbReference type="GO" id="GO:0001653">
    <property type="term" value="F:peptide receptor activity"/>
    <property type="evidence" value="ECO:0007669"/>
    <property type="project" value="TreeGrafter"/>
</dbReference>
<keyword evidence="3" id="KW-0547">Nucleotide-binding</keyword>
<keyword evidence="2 8" id="KW-0812">Transmembrane</keyword>
<comment type="caution">
    <text evidence="10">The sequence shown here is derived from an EMBL/GenBank/DDBJ whole genome shotgun (WGS) entry which is preliminary data.</text>
</comment>
<evidence type="ECO:0000256" key="3">
    <source>
        <dbReference type="ARBA" id="ARBA00022741"/>
    </source>
</evidence>
<dbReference type="GO" id="GO:0007168">
    <property type="term" value="P:receptor guanylyl cyclase signaling pathway"/>
    <property type="evidence" value="ECO:0007669"/>
    <property type="project" value="TreeGrafter"/>
</dbReference>